<dbReference type="AlphaFoldDB" id="A0A136Q894"/>
<reference evidence="1 2" key="1">
    <citation type="submission" date="2016-02" db="EMBL/GenBank/DDBJ databases">
        <authorList>
            <person name="Wen L."/>
            <person name="He K."/>
            <person name="Yang H."/>
        </authorList>
    </citation>
    <scope>NUCLEOTIDE SEQUENCE [LARGE SCALE GENOMIC DNA]</scope>
    <source>
        <strain evidence="1 2">DSM 22607</strain>
    </source>
</reference>
<dbReference type="Proteomes" id="UP000070366">
    <property type="component" value="Unassembled WGS sequence"/>
</dbReference>
<dbReference type="STRING" id="626937.HMPREF3293_00275"/>
<gene>
    <name evidence="1" type="ORF">HMPREF3293_00275</name>
</gene>
<dbReference type="EMBL" id="LSZW01000023">
    <property type="protein sequence ID" value="KXK66887.1"/>
    <property type="molecule type" value="Genomic_DNA"/>
</dbReference>
<comment type="caution">
    <text evidence="1">The sequence shown here is derived from an EMBL/GenBank/DDBJ whole genome shotgun (WGS) entry which is preliminary data.</text>
</comment>
<evidence type="ECO:0000313" key="2">
    <source>
        <dbReference type="Proteomes" id="UP000070366"/>
    </source>
</evidence>
<keyword evidence="2" id="KW-1185">Reference proteome</keyword>
<sequence>MKSTVPLPYPPPPVSSIIPCFALFQAELYVNFTAFSGRRQKGRPENPPVRPYHSFPCRVSRC</sequence>
<organism evidence="1 2">
    <name type="scientific">Christensenella minuta</name>
    <dbReference type="NCBI Taxonomy" id="626937"/>
    <lineage>
        <taxon>Bacteria</taxon>
        <taxon>Bacillati</taxon>
        <taxon>Bacillota</taxon>
        <taxon>Clostridia</taxon>
        <taxon>Christensenellales</taxon>
        <taxon>Christensenellaceae</taxon>
        <taxon>Christensenella</taxon>
    </lineage>
</organism>
<name>A0A136Q894_9FIRM</name>
<protein>
    <submittedName>
        <fullName evidence="1">Uncharacterized protein</fullName>
    </submittedName>
</protein>
<evidence type="ECO:0000313" key="1">
    <source>
        <dbReference type="EMBL" id="KXK66887.1"/>
    </source>
</evidence>
<accession>A0A136Q894</accession>
<proteinExistence type="predicted"/>